<dbReference type="InterPro" id="IPR036629">
    <property type="entry name" value="YjbJ_sf"/>
</dbReference>
<name>A0A1Z3N587_BDEBC</name>
<accession>A0A1Z3N587</accession>
<proteinExistence type="predicted"/>
<gene>
    <name evidence="1" type="ORF">B9G79_02790</name>
</gene>
<organism evidence="1 2">
    <name type="scientific">Bdellovibrio bacteriovorus</name>
    <dbReference type="NCBI Taxonomy" id="959"/>
    <lineage>
        <taxon>Bacteria</taxon>
        <taxon>Pseudomonadati</taxon>
        <taxon>Bdellovibrionota</taxon>
        <taxon>Bdellovibrionia</taxon>
        <taxon>Bdellovibrionales</taxon>
        <taxon>Pseudobdellovibrionaceae</taxon>
        <taxon>Bdellovibrio</taxon>
    </lineage>
</organism>
<evidence type="ECO:0000313" key="1">
    <source>
        <dbReference type="EMBL" id="ASD62571.1"/>
    </source>
</evidence>
<reference evidence="1 2" key="1">
    <citation type="submission" date="2017-04" db="EMBL/GenBank/DDBJ databases">
        <title>Whole genome sequence of Bdellovibrio bacteriovorus strain SSB218315.</title>
        <authorList>
            <person name="Oyedara O."/>
            <person name="Rodriguez-Perez M.A."/>
        </authorList>
    </citation>
    <scope>NUCLEOTIDE SEQUENCE [LARGE SCALE GENOMIC DNA]</scope>
    <source>
        <strain evidence="1 2">SSB218315</strain>
    </source>
</reference>
<dbReference type="AlphaFoldDB" id="A0A1Z3N587"/>
<dbReference type="RefSeq" id="WP_088564202.1">
    <property type="nucleotide sequence ID" value="NZ_CP020946.1"/>
</dbReference>
<dbReference type="Proteomes" id="UP000197003">
    <property type="component" value="Chromosome"/>
</dbReference>
<dbReference type="EMBL" id="CP020946">
    <property type="protein sequence ID" value="ASD62571.1"/>
    <property type="molecule type" value="Genomic_DNA"/>
</dbReference>
<protein>
    <submittedName>
        <fullName evidence="1">Uncharacterized protein</fullName>
    </submittedName>
</protein>
<dbReference type="OrthoDB" id="9342677at2"/>
<evidence type="ECO:0000313" key="2">
    <source>
        <dbReference type="Proteomes" id="UP000197003"/>
    </source>
</evidence>
<sequence length="98" mass="11062">MDKQLFENKFGDFSNALKQKFAGLNLTDEEIKKAMKNPDELITLVSAKTGISREEADKRVHQAMSTVGIDDTQVKGFMEKWGDKVGDKIAEIKNKFSH</sequence>
<dbReference type="Gene3D" id="1.10.1470.10">
    <property type="entry name" value="YjbJ"/>
    <property type="match status" value="1"/>
</dbReference>